<evidence type="ECO:0000313" key="2">
    <source>
        <dbReference type="Proteomes" id="UP000189701"/>
    </source>
</evidence>
<dbReference type="GO" id="GO:0015074">
    <property type="term" value="P:DNA integration"/>
    <property type="evidence" value="ECO:0007669"/>
    <property type="project" value="InterPro"/>
</dbReference>
<reference evidence="2" key="1">
    <citation type="journal article" date="2013" name="Genome Biol.">
        <title>Reference genomes and transcriptomes of Nicotiana sylvestris and Nicotiana tomentosiformis.</title>
        <authorList>
            <person name="Sierro N."/>
            <person name="Battey J.N."/>
            <person name="Ouadi S."/>
            <person name="Bovet L."/>
            <person name="Goepfert S."/>
            <person name="Bakaher N."/>
            <person name="Peitsch M.C."/>
            <person name="Ivanov N.V."/>
        </authorList>
    </citation>
    <scope>NUCLEOTIDE SEQUENCE [LARGE SCALE GENOMIC DNA]</scope>
</reference>
<reference evidence="3" key="2">
    <citation type="submission" date="2025-08" db="UniProtKB">
        <authorList>
            <consortium name="RefSeq"/>
        </authorList>
    </citation>
    <scope>IDENTIFICATION</scope>
    <source>
        <tissue evidence="3">Leaf</tissue>
    </source>
</reference>
<dbReference type="InterPro" id="IPR012337">
    <property type="entry name" value="RNaseH-like_sf"/>
</dbReference>
<dbReference type="InterPro" id="IPR036397">
    <property type="entry name" value="RNaseH_sf"/>
</dbReference>
<keyword evidence="2" id="KW-1185">Reference proteome</keyword>
<dbReference type="STRING" id="4096.A0A1U7YNH4"/>
<name>A0A1U7YNH4_NICSY</name>
<dbReference type="InterPro" id="IPR001584">
    <property type="entry name" value="Integrase_cat-core"/>
</dbReference>
<protein>
    <submittedName>
        <fullName evidence="3">Uncharacterized protein K02A2.6-like</fullName>
    </submittedName>
</protein>
<dbReference type="PANTHER" id="PTHR48475">
    <property type="entry name" value="RIBONUCLEASE H"/>
    <property type="match status" value="1"/>
</dbReference>
<sequence>MPIQDPPEITCDNGKQFISSKVTKFLEGHKIKRILSTLYHPCANGQAESTNKTIIQKLKKRLENAKGKWKDVLPEVLWAYRTTSKSSTGETPFSLVYGFEALIPVEMIEQTLPVAKSKGYLSSRKFTLEDYQRGLKKASFISKIEIQLSPSSDSEVPAT</sequence>
<dbReference type="Gene3D" id="3.30.420.10">
    <property type="entry name" value="Ribonuclease H-like superfamily/Ribonuclease H"/>
    <property type="match status" value="1"/>
</dbReference>
<dbReference type="RefSeq" id="XP_009803536.1">
    <property type="nucleotide sequence ID" value="XM_009805234.1"/>
</dbReference>
<accession>A0A1U7YNH4</accession>
<dbReference type="PROSITE" id="PS50994">
    <property type="entry name" value="INTEGRASE"/>
    <property type="match status" value="1"/>
</dbReference>
<feature type="domain" description="Integrase catalytic" evidence="1">
    <location>
        <begin position="1"/>
        <end position="100"/>
    </location>
</feature>
<dbReference type="AlphaFoldDB" id="A0A1U7YNH4"/>
<dbReference type="SUPFAM" id="SSF53098">
    <property type="entry name" value="Ribonuclease H-like"/>
    <property type="match status" value="1"/>
</dbReference>
<evidence type="ECO:0000313" key="3">
    <source>
        <dbReference type="RefSeq" id="XP_009803536.1"/>
    </source>
</evidence>
<organism evidence="2 3">
    <name type="scientific">Nicotiana sylvestris</name>
    <name type="common">Wood tobacco</name>
    <name type="synonym">South American tobacco</name>
    <dbReference type="NCBI Taxonomy" id="4096"/>
    <lineage>
        <taxon>Eukaryota</taxon>
        <taxon>Viridiplantae</taxon>
        <taxon>Streptophyta</taxon>
        <taxon>Embryophyta</taxon>
        <taxon>Tracheophyta</taxon>
        <taxon>Spermatophyta</taxon>
        <taxon>Magnoliopsida</taxon>
        <taxon>eudicotyledons</taxon>
        <taxon>Gunneridae</taxon>
        <taxon>Pentapetalae</taxon>
        <taxon>asterids</taxon>
        <taxon>lamiids</taxon>
        <taxon>Solanales</taxon>
        <taxon>Solanaceae</taxon>
        <taxon>Nicotianoideae</taxon>
        <taxon>Nicotianeae</taxon>
        <taxon>Nicotiana</taxon>
    </lineage>
</organism>
<evidence type="ECO:0000259" key="1">
    <source>
        <dbReference type="PROSITE" id="PS50994"/>
    </source>
</evidence>
<proteinExistence type="predicted"/>
<dbReference type="GO" id="GO:0003676">
    <property type="term" value="F:nucleic acid binding"/>
    <property type="evidence" value="ECO:0007669"/>
    <property type="project" value="InterPro"/>
</dbReference>
<dbReference type="eggNOG" id="KOG0017">
    <property type="taxonomic scope" value="Eukaryota"/>
</dbReference>
<dbReference type="PANTHER" id="PTHR48475:SF2">
    <property type="entry name" value="RIBONUCLEASE H"/>
    <property type="match status" value="1"/>
</dbReference>
<dbReference type="Proteomes" id="UP000189701">
    <property type="component" value="Unplaced"/>
</dbReference>
<gene>
    <name evidence="3" type="primary">LOC104248882</name>
</gene>